<evidence type="ECO:0000313" key="2">
    <source>
        <dbReference type="EMBL" id="BAX61674.1"/>
    </source>
</evidence>
<evidence type="ECO:0000313" key="3">
    <source>
        <dbReference type="Proteomes" id="UP000218432"/>
    </source>
</evidence>
<sequence>MTPIRNAATICTVVGALLAAAALADTASAQTPAGSSSVTPLAVGLVSSGVAEAQAIEAIREGDILTIKLRFKPLVANKTEVLYSSISKSDYENGIYVLAGNKKHLLLTDSNNQPLASPRVILSTSKDSPSAGTWYGRFPAPPKNVTKVSLSIPGVEALDGIKITDR</sequence>
<feature type="signal peptide" evidence="1">
    <location>
        <begin position="1"/>
        <end position="29"/>
    </location>
</feature>
<dbReference type="AlphaFoldDB" id="A0A1Y1BP99"/>
<dbReference type="EMBL" id="AP018112">
    <property type="protein sequence ID" value="BAX61674.1"/>
    <property type="molecule type" value="Genomic_DNA"/>
</dbReference>
<name>A0A1Y1BP99_9BURK</name>
<evidence type="ECO:0000256" key="1">
    <source>
        <dbReference type="SAM" id="SignalP"/>
    </source>
</evidence>
<protein>
    <submittedName>
        <fullName evidence="2">Uncharacterized protein</fullName>
    </submittedName>
</protein>
<gene>
    <name evidence="2" type="ORF">BSFP_045410</name>
</gene>
<dbReference type="Proteomes" id="UP000218432">
    <property type="component" value="Chromosome 2"/>
</dbReference>
<proteinExistence type="predicted"/>
<reference evidence="2 3" key="1">
    <citation type="journal article" date="2017" name="Genome Announc.">
        <title>Complete Genome Sequence of Burkholderia stabilis FERMP-21014.</title>
        <authorList>
            <person name="Konishi K."/>
            <person name="Kumagai T."/>
            <person name="Sakasegawa S."/>
            <person name="Tamura T."/>
        </authorList>
    </citation>
    <scope>NUCLEOTIDE SEQUENCE [LARGE SCALE GENOMIC DNA]</scope>
    <source>
        <strain evidence="2 3">FERMP-21014</strain>
    </source>
</reference>
<feature type="chain" id="PRO_5012214585" evidence="1">
    <location>
        <begin position="30"/>
        <end position="166"/>
    </location>
</feature>
<accession>A0A1Y1BP99</accession>
<organism evidence="2 3">
    <name type="scientific">Burkholderia stabilis</name>
    <dbReference type="NCBI Taxonomy" id="95485"/>
    <lineage>
        <taxon>Bacteria</taxon>
        <taxon>Pseudomonadati</taxon>
        <taxon>Pseudomonadota</taxon>
        <taxon>Betaproteobacteria</taxon>
        <taxon>Burkholderiales</taxon>
        <taxon>Burkholderiaceae</taxon>
        <taxon>Burkholderia</taxon>
        <taxon>Burkholderia cepacia complex</taxon>
    </lineage>
</organism>
<keyword evidence="1" id="KW-0732">Signal</keyword>